<dbReference type="GO" id="GO:0032993">
    <property type="term" value="C:protein-DNA complex"/>
    <property type="evidence" value="ECO:0007669"/>
    <property type="project" value="TreeGrafter"/>
</dbReference>
<dbReference type="Pfam" id="PF00730">
    <property type="entry name" value="HhH-GPD"/>
    <property type="match status" value="1"/>
</dbReference>
<protein>
    <recommendedName>
        <fullName evidence="5">HhH-GPD domain-containing protein</fullName>
    </recommendedName>
</protein>
<dbReference type="GO" id="GO:0006285">
    <property type="term" value="P:base-excision repair, AP site formation"/>
    <property type="evidence" value="ECO:0007669"/>
    <property type="project" value="TreeGrafter"/>
</dbReference>
<dbReference type="InterPro" id="IPR000035">
    <property type="entry name" value="Alkylbase_DNA_glycsylse_CS"/>
</dbReference>
<sequence>MPVTRSKRTIKTEAVSPSPTKVTKIKKESVTRSPKKPKRNIEELFQVTEVPADLSIPQSYVDHHVEDFVKGVKYIISKDPTLYPVIVHSPFEVFAKKEVPVLSDQEKIHNYWYALIKSVLGQQISGSAAKAIEVRFNQLLEGNCNPQAVLNHDPEKLRSVGLSGQKLKYITHISEVFNTPGTKLTDPQFYKDSTNDELVEELTKLKGIGEWSAKMFSVFTLKELDIFAYDDLGVARGVSRYLANRPQLLQEVKDGVHAVEVLKAGLKKKGKFMTPSSNRDWTPLHDEYVKFLGLIYKR</sequence>
<name>A0A2V1AGF3_9ASCO</name>
<dbReference type="GO" id="GO:0032131">
    <property type="term" value="F:alkylated DNA binding"/>
    <property type="evidence" value="ECO:0007669"/>
    <property type="project" value="TreeGrafter"/>
</dbReference>
<dbReference type="PANTHER" id="PTHR43003">
    <property type="entry name" value="DNA-3-METHYLADENINE GLYCOSYLASE"/>
    <property type="match status" value="1"/>
</dbReference>
<evidence type="ECO:0000313" key="7">
    <source>
        <dbReference type="Proteomes" id="UP000244406"/>
    </source>
</evidence>
<dbReference type="Gene3D" id="1.10.340.30">
    <property type="entry name" value="Hypothetical protein, domain 2"/>
    <property type="match status" value="1"/>
</dbReference>
<dbReference type="VEuPathDB" id="FungiDB:CXQ87_003821"/>
<evidence type="ECO:0000313" key="6">
    <source>
        <dbReference type="EMBL" id="PVH15961.1"/>
    </source>
</evidence>
<dbReference type="CDD" id="cd00056">
    <property type="entry name" value="ENDO3c"/>
    <property type="match status" value="1"/>
</dbReference>
<reference evidence="6 7" key="1">
    <citation type="submission" date="2017-12" db="EMBL/GenBank/DDBJ databases">
        <title>Genome Sequence of the Amphotericin B-resistant Candida duobushaemulonii strain, B09383.</title>
        <authorList>
            <person name="Chow N.A."/>
            <person name="Gade L."/>
            <person name="Batra D."/>
            <person name="Rowe L.A."/>
            <person name="Loparev V.N."/>
            <person name="Litvintseva A.P."/>
        </authorList>
    </citation>
    <scope>NUCLEOTIDE SEQUENCE [LARGE SCALE GENOMIC DNA]</scope>
    <source>
        <strain evidence="6 7">B09383</strain>
    </source>
</reference>
<dbReference type="GO" id="GO:0008725">
    <property type="term" value="F:DNA-3-methyladenine glycosylase activity"/>
    <property type="evidence" value="ECO:0007669"/>
    <property type="project" value="TreeGrafter"/>
</dbReference>
<accession>A0A2V1AGF3</accession>
<dbReference type="SMART" id="SM00478">
    <property type="entry name" value="ENDO3c"/>
    <property type="match status" value="1"/>
</dbReference>
<proteinExistence type="inferred from homology"/>
<comment type="similarity">
    <text evidence="1">Belongs to the alkylbase DNA glycosidase AlkA family.</text>
</comment>
<dbReference type="GO" id="GO:0006307">
    <property type="term" value="P:DNA alkylation repair"/>
    <property type="evidence" value="ECO:0007669"/>
    <property type="project" value="TreeGrafter"/>
</dbReference>
<dbReference type="PANTHER" id="PTHR43003:SF5">
    <property type="entry name" value="DNA-3-METHYLADENINE GLYCOSYLASE"/>
    <property type="match status" value="1"/>
</dbReference>
<gene>
    <name evidence="6" type="ORF">CXQ87_003821</name>
</gene>
<comment type="caution">
    <text evidence="6">The sequence shown here is derived from an EMBL/GenBank/DDBJ whole genome shotgun (WGS) entry which is preliminary data.</text>
</comment>
<feature type="domain" description="HhH-GPD" evidence="5">
    <location>
        <begin position="120"/>
        <end position="269"/>
    </location>
</feature>
<dbReference type="InterPro" id="IPR011257">
    <property type="entry name" value="DNA_glycosylase"/>
</dbReference>
<dbReference type="InterPro" id="IPR051912">
    <property type="entry name" value="Alkylbase_DNA_Glycosylase/TA"/>
</dbReference>
<dbReference type="Gene3D" id="1.10.1670.40">
    <property type="match status" value="1"/>
</dbReference>
<dbReference type="RefSeq" id="XP_025336901.1">
    <property type="nucleotide sequence ID" value="XM_025482283.1"/>
</dbReference>
<dbReference type="PROSITE" id="PS00516">
    <property type="entry name" value="ALKYLBASE_DNA_GLYCOS"/>
    <property type="match status" value="1"/>
</dbReference>
<dbReference type="InterPro" id="IPR003265">
    <property type="entry name" value="HhH-GPD_domain"/>
</dbReference>
<evidence type="ECO:0000256" key="1">
    <source>
        <dbReference type="ARBA" id="ARBA00010817"/>
    </source>
</evidence>
<evidence type="ECO:0000256" key="4">
    <source>
        <dbReference type="SAM" id="MobiDB-lite"/>
    </source>
</evidence>
<dbReference type="AlphaFoldDB" id="A0A2V1AGF3"/>
<keyword evidence="3" id="KW-0234">DNA repair</keyword>
<evidence type="ECO:0000256" key="3">
    <source>
        <dbReference type="ARBA" id="ARBA00023204"/>
    </source>
</evidence>
<dbReference type="Proteomes" id="UP000244406">
    <property type="component" value="Unassembled WGS sequence"/>
</dbReference>
<keyword evidence="7" id="KW-1185">Reference proteome</keyword>
<dbReference type="EMBL" id="PKFP01000004">
    <property type="protein sequence ID" value="PVH15961.1"/>
    <property type="molecule type" value="Genomic_DNA"/>
</dbReference>
<evidence type="ECO:0000256" key="2">
    <source>
        <dbReference type="ARBA" id="ARBA00022763"/>
    </source>
</evidence>
<dbReference type="GO" id="GO:0005634">
    <property type="term" value="C:nucleus"/>
    <property type="evidence" value="ECO:0007669"/>
    <property type="project" value="TreeGrafter"/>
</dbReference>
<keyword evidence="2" id="KW-0227">DNA damage</keyword>
<dbReference type="GO" id="GO:0043916">
    <property type="term" value="F:DNA-7-methylguanine glycosylase activity"/>
    <property type="evidence" value="ECO:0007669"/>
    <property type="project" value="TreeGrafter"/>
</dbReference>
<organism evidence="6 7">
    <name type="scientific">Candidozyma duobushaemuli</name>
    <dbReference type="NCBI Taxonomy" id="1231522"/>
    <lineage>
        <taxon>Eukaryota</taxon>
        <taxon>Fungi</taxon>
        <taxon>Dikarya</taxon>
        <taxon>Ascomycota</taxon>
        <taxon>Saccharomycotina</taxon>
        <taxon>Pichiomycetes</taxon>
        <taxon>Metschnikowiaceae</taxon>
        <taxon>Candidozyma</taxon>
    </lineage>
</organism>
<dbReference type="SUPFAM" id="SSF48150">
    <property type="entry name" value="DNA-glycosylase"/>
    <property type="match status" value="1"/>
</dbReference>
<dbReference type="GeneID" id="37003821"/>
<feature type="region of interest" description="Disordered" evidence="4">
    <location>
        <begin position="1"/>
        <end position="36"/>
    </location>
</feature>
<evidence type="ECO:0000259" key="5">
    <source>
        <dbReference type="SMART" id="SM00478"/>
    </source>
</evidence>